<dbReference type="SMART" id="SM00256">
    <property type="entry name" value="FBOX"/>
    <property type="match status" value="1"/>
</dbReference>
<accession>A0ABQ8BQD7</accession>
<dbReference type="Proteomes" id="UP000824890">
    <property type="component" value="Unassembled WGS sequence"/>
</dbReference>
<dbReference type="InterPro" id="IPR001810">
    <property type="entry name" value="F-box_dom"/>
</dbReference>
<dbReference type="Pfam" id="PF00646">
    <property type="entry name" value="F-box"/>
    <property type="match status" value="1"/>
</dbReference>
<organism evidence="3 4">
    <name type="scientific">Brassica napus</name>
    <name type="common">Rape</name>
    <dbReference type="NCBI Taxonomy" id="3708"/>
    <lineage>
        <taxon>Eukaryota</taxon>
        <taxon>Viridiplantae</taxon>
        <taxon>Streptophyta</taxon>
        <taxon>Embryophyta</taxon>
        <taxon>Tracheophyta</taxon>
        <taxon>Spermatophyta</taxon>
        <taxon>Magnoliopsida</taxon>
        <taxon>eudicotyledons</taxon>
        <taxon>Gunneridae</taxon>
        <taxon>Pentapetalae</taxon>
        <taxon>rosids</taxon>
        <taxon>malvids</taxon>
        <taxon>Brassicales</taxon>
        <taxon>Brassicaceae</taxon>
        <taxon>Brassiceae</taxon>
        <taxon>Brassica</taxon>
    </lineage>
</organism>
<reference evidence="3 4" key="1">
    <citation type="submission" date="2021-05" db="EMBL/GenBank/DDBJ databases">
        <title>Genome Assembly of Synthetic Allotetraploid Brassica napus Reveals Homoeologous Exchanges between Subgenomes.</title>
        <authorList>
            <person name="Davis J.T."/>
        </authorList>
    </citation>
    <scope>NUCLEOTIDE SEQUENCE [LARGE SCALE GENOMIC DNA]</scope>
    <source>
        <strain evidence="4">cv. Da-Ae</strain>
        <tissue evidence="3">Seedling</tissue>
    </source>
</reference>
<dbReference type="SUPFAM" id="SSF81383">
    <property type="entry name" value="F-box domain"/>
    <property type="match status" value="1"/>
</dbReference>
<evidence type="ECO:0000313" key="4">
    <source>
        <dbReference type="Proteomes" id="UP000824890"/>
    </source>
</evidence>
<keyword evidence="4" id="KW-1185">Reference proteome</keyword>
<gene>
    <name evidence="3" type="ORF">HID58_038867</name>
</gene>
<name>A0ABQ8BQD7_BRANA</name>
<sequence length="558" mass="62969">MWLSSRINNALPSKVLSAPPPGTQESGHKDAGDSDSVLSPKLKESEKKLVVGNGRSGGCEASQVAEGGDKGESTCAHRVVSDSFTNSSPSPTLLLRSNVSFLLANSSRSESNIAPFDAAYDALMKAFIEHNKFGNLPYGFRANTWVVPPVVASKERDTSPLAMETKTHLLEVLQTEILARSPLRTICRFKSVCKKWKSTIESPYFRRLFLSLHRNSSSSSSSWSLVFGQDELIVFHGRKTWDYLPKSPAPLIPPSFKHYHNGCDYMDSSGGLVLITDGSDKAYCYVGSPVLQQWIKIPPPPSDPKGVWTFKVIHSPIQIGNMYNINLNGRIYFGCLYVPGVLLAHDFYSESDQFLVVQLPDYPDHNKDYKRTLTTSGGFVMYVRTLAKKDETVLKIWRLMNNDDYSWELLWEVGFPITGNYAPMAMHPFDVATVYLWSQRDDHLVSCNLRKQDYTVLGDAANDCFIDKSVCKKSVNELWRPRSSSDEDEDLNFQFVIPRWMESVPRPPQAEMIDTTSLLSHATATHERMVREHERMMRERAAIMGDESNDEYFWMGIL</sequence>
<dbReference type="InterPro" id="IPR036047">
    <property type="entry name" value="F-box-like_dom_sf"/>
</dbReference>
<dbReference type="EMBL" id="JAGKQM010000010">
    <property type="protein sequence ID" value="KAH0907040.1"/>
    <property type="molecule type" value="Genomic_DNA"/>
</dbReference>
<feature type="region of interest" description="Disordered" evidence="1">
    <location>
        <begin position="1"/>
        <end position="73"/>
    </location>
</feature>
<evidence type="ECO:0000259" key="2">
    <source>
        <dbReference type="SMART" id="SM00256"/>
    </source>
</evidence>
<dbReference type="CDD" id="cd22157">
    <property type="entry name" value="F-box_AtFBW1-like"/>
    <property type="match status" value="1"/>
</dbReference>
<dbReference type="InterPro" id="IPR050796">
    <property type="entry name" value="SCF_F-box_component"/>
</dbReference>
<feature type="domain" description="F-box" evidence="2">
    <location>
        <begin position="169"/>
        <end position="209"/>
    </location>
</feature>
<evidence type="ECO:0000256" key="1">
    <source>
        <dbReference type="SAM" id="MobiDB-lite"/>
    </source>
</evidence>
<dbReference type="PANTHER" id="PTHR31672:SF13">
    <property type="entry name" value="F-BOX PROTEIN CPR30-LIKE"/>
    <property type="match status" value="1"/>
</dbReference>
<evidence type="ECO:0000313" key="3">
    <source>
        <dbReference type="EMBL" id="KAH0907040.1"/>
    </source>
</evidence>
<dbReference type="InterPro" id="IPR056592">
    <property type="entry name" value="Beta-prop_At3g26010-like"/>
</dbReference>
<dbReference type="PANTHER" id="PTHR31672">
    <property type="entry name" value="BNACNNG10540D PROTEIN"/>
    <property type="match status" value="1"/>
</dbReference>
<comment type="caution">
    <text evidence="3">The sequence shown here is derived from an EMBL/GenBank/DDBJ whole genome shotgun (WGS) entry which is preliminary data.</text>
</comment>
<proteinExistence type="predicted"/>
<dbReference type="Pfam" id="PF24750">
    <property type="entry name" value="b-prop_At3g26010-like"/>
    <property type="match status" value="2"/>
</dbReference>
<feature type="compositionally biased region" description="Polar residues" evidence="1">
    <location>
        <begin position="1"/>
        <end position="11"/>
    </location>
</feature>
<protein>
    <recommendedName>
        <fullName evidence="2">F-box domain-containing protein</fullName>
    </recommendedName>
</protein>